<dbReference type="SUPFAM" id="SSF54427">
    <property type="entry name" value="NTF2-like"/>
    <property type="match status" value="2"/>
</dbReference>
<feature type="chain" id="PRO_5012619189" evidence="1">
    <location>
        <begin position="21"/>
        <end position="298"/>
    </location>
</feature>
<evidence type="ECO:0000313" key="2">
    <source>
        <dbReference type="EMBL" id="OQV21394.1"/>
    </source>
</evidence>
<organism evidence="2 3">
    <name type="scientific">Hypsibius exemplaris</name>
    <name type="common">Freshwater tardigrade</name>
    <dbReference type="NCBI Taxonomy" id="2072580"/>
    <lineage>
        <taxon>Eukaryota</taxon>
        <taxon>Metazoa</taxon>
        <taxon>Ecdysozoa</taxon>
        <taxon>Tardigrada</taxon>
        <taxon>Eutardigrada</taxon>
        <taxon>Parachela</taxon>
        <taxon>Hypsibioidea</taxon>
        <taxon>Hypsibiidae</taxon>
        <taxon>Hypsibius</taxon>
    </lineage>
</organism>
<dbReference type="OrthoDB" id="2155522at2759"/>
<name>A0A1W0X1P8_HYPEX</name>
<keyword evidence="3" id="KW-1185">Reference proteome</keyword>
<accession>A0A1W0X1P8</accession>
<dbReference type="Proteomes" id="UP000192578">
    <property type="component" value="Unassembled WGS sequence"/>
</dbReference>
<dbReference type="Gene3D" id="3.10.450.50">
    <property type="match status" value="2"/>
</dbReference>
<dbReference type="AlphaFoldDB" id="A0A1W0X1P8"/>
<keyword evidence="1" id="KW-0732">Signal</keyword>
<dbReference type="EMBL" id="MTYJ01000023">
    <property type="protein sequence ID" value="OQV21394.1"/>
    <property type="molecule type" value="Genomic_DNA"/>
</dbReference>
<gene>
    <name evidence="2" type="ORF">BV898_04603</name>
</gene>
<dbReference type="InterPro" id="IPR032710">
    <property type="entry name" value="NTF2-like_dom_sf"/>
</dbReference>
<protein>
    <submittedName>
        <fullName evidence="2">Uncharacterized protein</fullName>
    </submittedName>
</protein>
<comment type="caution">
    <text evidence="2">The sequence shown here is derived from an EMBL/GenBank/DDBJ whole genome shotgun (WGS) entry which is preliminary data.</text>
</comment>
<sequence>MQTLAAALISVAVLILSVEAQLPTGTTGCAGPTDFFVVNATRKSQVRAIMKAIETGDQSAFAAIHPNPEFYYIQHALGVPDGLNGVQGLLTALKNSSRVQPLRIFQDGEYVFVHTNFLSFVGQPFIGFDIFRYEDGVIVEHWDQLQPTPTENNPSGWDVFAGPVIALRQTNAQTKANKDLVRRFVNDVLVKKQVQNLGQYFNGNALVQHNPSIGDGASAWLAAIAARVGTPQSVEYIRTRITLGEGDFVLVASEGKIGGVLSAFYELFRVENGKIAEHWDAVQAIPPRAEWRNNNGKF</sequence>
<proteinExistence type="predicted"/>
<evidence type="ECO:0000256" key="1">
    <source>
        <dbReference type="SAM" id="SignalP"/>
    </source>
</evidence>
<evidence type="ECO:0000313" key="3">
    <source>
        <dbReference type="Proteomes" id="UP000192578"/>
    </source>
</evidence>
<reference evidence="3" key="1">
    <citation type="submission" date="2017-01" db="EMBL/GenBank/DDBJ databases">
        <title>Comparative genomics of anhydrobiosis in the tardigrade Hypsibius dujardini.</title>
        <authorList>
            <person name="Yoshida Y."/>
            <person name="Koutsovoulos G."/>
            <person name="Laetsch D."/>
            <person name="Stevens L."/>
            <person name="Kumar S."/>
            <person name="Horikawa D."/>
            <person name="Ishino K."/>
            <person name="Komine S."/>
            <person name="Tomita M."/>
            <person name="Blaxter M."/>
            <person name="Arakawa K."/>
        </authorList>
    </citation>
    <scope>NUCLEOTIDE SEQUENCE [LARGE SCALE GENOMIC DNA]</scope>
    <source>
        <strain evidence="3">Z151</strain>
    </source>
</reference>
<feature type="signal peptide" evidence="1">
    <location>
        <begin position="1"/>
        <end position="20"/>
    </location>
</feature>